<protein>
    <submittedName>
        <fullName evidence="2">Tetratricopeptide repeat protein</fullName>
    </submittedName>
</protein>
<name>A0A843ANM7_METFO</name>
<evidence type="ECO:0000313" key="2">
    <source>
        <dbReference type="EMBL" id="MBF4475051.1"/>
    </source>
</evidence>
<dbReference type="RefSeq" id="WP_276699077.1">
    <property type="nucleotide sequence ID" value="NZ_JADIIL010000020.1"/>
</dbReference>
<dbReference type="AlphaFoldDB" id="A0A843ANM7"/>
<feature type="repeat" description="TPR" evidence="1">
    <location>
        <begin position="7"/>
        <end position="40"/>
    </location>
</feature>
<feature type="non-terminal residue" evidence="2">
    <location>
        <position position="67"/>
    </location>
</feature>
<evidence type="ECO:0000313" key="3">
    <source>
        <dbReference type="Proteomes" id="UP000606900"/>
    </source>
</evidence>
<dbReference type="SUPFAM" id="SSF48452">
    <property type="entry name" value="TPR-like"/>
    <property type="match status" value="1"/>
</dbReference>
<evidence type="ECO:0000256" key="1">
    <source>
        <dbReference type="PROSITE-ProRule" id="PRU00339"/>
    </source>
</evidence>
<proteinExistence type="predicted"/>
<gene>
    <name evidence="2" type="ORF">ISP06_06215</name>
</gene>
<dbReference type="Gene3D" id="1.25.40.10">
    <property type="entry name" value="Tetratricopeptide repeat domain"/>
    <property type="match status" value="1"/>
</dbReference>
<dbReference type="Pfam" id="PF14559">
    <property type="entry name" value="TPR_19"/>
    <property type="match status" value="1"/>
</dbReference>
<dbReference type="EMBL" id="JADIIL010000020">
    <property type="protein sequence ID" value="MBF4475051.1"/>
    <property type="molecule type" value="Genomic_DNA"/>
</dbReference>
<accession>A0A843ANM7</accession>
<comment type="caution">
    <text evidence="2">The sequence shown here is derived from an EMBL/GenBank/DDBJ whole genome shotgun (WGS) entry which is preliminary data.</text>
</comment>
<dbReference type="InterPro" id="IPR011990">
    <property type="entry name" value="TPR-like_helical_dom_sf"/>
</dbReference>
<sequence length="67" mass="7490">MFNGSNETSFTKKSFKLFREGKLQEALELYDEILKIEPNNAEAWHGKGGVLVALGNNRAALEAYDKS</sequence>
<dbReference type="InterPro" id="IPR019734">
    <property type="entry name" value="TPR_rpt"/>
</dbReference>
<keyword evidence="1" id="KW-0802">TPR repeat</keyword>
<reference evidence="2" key="1">
    <citation type="submission" date="2020-10" db="EMBL/GenBank/DDBJ databases">
        <title>Dehalococcoides mccartyi of a TCE/Cr reducing biochatode.</title>
        <authorList>
            <person name="Matturro B."/>
        </authorList>
    </citation>
    <scope>NUCLEOTIDE SEQUENCE</scope>
    <source>
        <strain evidence="2">Bin2</strain>
    </source>
</reference>
<dbReference type="Proteomes" id="UP000606900">
    <property type="component" value="Unassembled WGS sequence"/>
</dbReference>
<dbReference type="PROSITE" id="PS50005">
    <property type="entry name" value="TPR"/>
    <property type="match status" value="1"/>
</dbReference>
<organism evidence="2 3">
    <name type="scientific">Methanobacterium formicicum</name>
    <dbReference type="NCBI Taxonomy" id="2162"/>
    <lineage>
        <taxon>Archaea</taxon>
        <taxon>Methanobacteriati</taxon>
        <taxon>Methanobacteriota</taxon>
        <taxon>Methanomada group</taxon>
        <taxon>Methanobacteria</taxon>
        <taxon>Methanobacteriales</taxon>
        <taxon>Methanobacteriaceae</taxon>
        <taxon>Methanobacterium</taxon>
    </lineage>
</organism>